<feature type="signal peptide" evidence="1">
    <location>
        <begin position="1"/>
        <end position="21"/>
    </location>
</feature>
<proteinExistence type="predicted"/>
<comment type="caution">
    <text evidence="2">The sequence shown here is derived from an EMBL/GenBank/DDBJ whole genome shotgun (WGS) entry which is preliminary data.</text>
</comment>
<dbReference type="Proteomes" id="UP001152766">
    <property type="component" value="Unassembled WGS sequence"/>
</dbReference>
<sequence>MSHVANILAVATLVYASAAQAQFVKGNEAVQLLPDGKKVVETPPLPKTGPAKDLKPCRADGGCHPGPWRMVETPDGLLECTEVYARQGSCRASTYGTEKRSRVWVVKVGDTWLQCQFPDLKSKCVPVFARPPANLPYDAVQ</sequence>
<evidence type="ECO:0000256" key="1">
    <source>
        <dbReference type="SAM" id="SignalP"/>
    </source>
</evidence>
<feature type="chain" id="PRO_5040814561" evidence="1">
    <location>
        <begin position="22"/>
        <end position="141"/>
    </location>
</feature>
<gene>
    <name evidence="2" type="ORF">EXJ73_14785</name>
</gene>
<protein>
    <submittedName>
        <fullName evidence="2">Uncharacterized protein</fullName>
    </submittedName>
</protein>
<name>A0A9X4R8Y7_9BURK</name>
<dbReference type="EMBL" id="SGUG01000021">
    <property type="protein sequence ID" value="MDG0863728.1"/>
    <property type="molecule type" value="Genomic_DNA"/>
</dbReference>
<evidence type="ECO:0000313" key="2">
    <source>
        <dbReference type="EMBL" id="MDG0863728.1"/>
    </source>
</evidence>
<reference evidence="2" key="1">
    <citation type="submission" date="2019-02" db="EMBL/GenBank/DDBJ databases">
        <title>Draft genome of the type strain Pelomonas aquatica CCUG 52575T.</title>
        <authorList>
            <person name="Gomila M."/>
            <person name="Lalucat J."/>
        </authorList>
    </citation>
    <scope>NUCLEOTIDE SEQUENCE</scope>
    <source>
        <strain evidence="2">CCUG 52575</strain>
    </source>
</reference>
<dbReference type="RefSeq" id="WP_268149781.1">
    <property type="nucleotide sequence ID" value="NZ_JAPPUW010000007.1"/>
</dbReference>
<organism evidence="2 3">
    <name type="scientific">Pelomonas aquatica</name>
    <dbReference type="NCBI Taxonomy" id="431058"/>
    <lineage>
        <taxon>Bacteria</taxon>
        <taxon>Pseudomonadati</taxon>
        <taxon>Pseudomonadota</taxon>
        <taxon>Betaproteobacteria</taxon>
        <taxon>Burkholderiales</taxon>
        <taxon>Sphaerotilaceae</taxon>
        <taxon>Roseateles</taxon>
    </lineage>
</organism>
<accession>A0A9X4R8Y7</accession>
<evidence type="ECO:0000313" key="3">
    <source>
        <dbReference type="Proteomes" id="UP001152766"/>
    </source>
</evidence>
<keyword evidence="3" id="KW-1185">Reference proteome</keyword>
<keyword evidence="1" id="KW-0732">Signal</keyword>
<dbReference type="AlphaFoldDB" id="A0A9X4R8Y7"/>